<organism evidence="5 6">
    <name type="scientific">Kineosporia mesophila</name>
    <dbReference type="NCBI Taxonomy" id="566012"/>
    <lineage>
        <taxon>Bacteria</taxon>
        <taxon>Bacillati</taxon>
        <taxon>Actinomycetota</taxon>
        <taxon>Actinomycetes</taxon>
        <taxon>Kineosporiales</taxon>
        <taxon>Kineosporiaceae</taxon>
        <taxon>Kineosporia</taxon>
    </lineage>
</organism>
<keyword evidence="6" id="KW-1185">Reference proteome</keyword>
<dbReference type="InterPro" id="IPR050858">
    <property type="entry name" value="Mal-CoA-ACP_Trans/PKS_FabD"/>
</dbReference>
<dbReference type="InterPro" id="IPR001227">
    <property type="entry name" value="Ac_transferase_dom_sf"/>
</dbReference>
<proteinExistence type="predicted"/>
<dbReference type="InterPro" id="IPR016035">
    <property type="entry name" value="Acyl_Trfase/lysoPLipase"/>
</dbReference>
<gene>
    <name evidence="5" type="ORF">GCM10022223_14570</name>
</gene>
<evidence type="ECO:0000256" key="3">
    <source>
        <dbReference type="ARBA" id="ARBA00023315"/>
    </source>
</evidence>
<evidence type="ECO:0000256" key="1">
    <source>
        <dbReference type="ARBA" id="ARBA00013258"/>
    </source>
</evidence>
<protein>
    <recommendedName>
        <fullName evidence="1">[acyl-carrier-protein] S-malonyltransferase</fullName>
        <ecNumber evidence="1">2.3.1.39</ecNumber>
    </recommendedName>
</protein>
<name>A0ABP6Z7A2_9ACTN</name>
<keyword evidence="3" id="KW-0012">Acyltransferase</keyword>
<evidence type="ECO:0000313" key="6">
    <source>
        <dbReference type="Proteomes" id="UP001501074"/>
    </source>
</evidence>
<dbReference type="EC" id="2.3.1.39" evidence="1"/>
<dbReference type="SUPFAM" id="SSF52151">
    <property type="entry name" value="FabD/lysophospholipase-like"/>
    <property type="match status" value="1"/>
</dbReference>
<dbReference type="PANTHER" id="PTHR42681:SF1">
    <property type="entry name" value="MALONYL-COA-ACYL CARRIER PROTEIN TRANSACYLASE, MITOCHONDRIAL"/>
    <property type="match status" value="1"/>
</dbReference>
<dbReference type="RefSeq" id="WP_231486209.1">
    <property type="nucleotide sequence ID" value="NZ_BAAAZO010000002.1"/>
</dbReference>
<evidence type="ECO:0000313" key="5">
    <source>
        <dbReference type="EMBL" id="GAA3600113.1"/>
    </source>
</evidence>
<dbReference type="Proteomes" id="UP001501074">
    <property type="component" value="Unassembled WGS sequence"/>
</dbReference>
<evidence type="ECO:0000256" key="2">
    <source>
        <dbReference type="ARBA" id="ARBA00022679"/>
    </source>
</evidence>
<dbReference type="Gene3D" id="3.40.366.10">
    <property type="entry name" value="Malonyl-Coenzyme A Acyl Carrier Protein, domain 2"/>
    <property type="match status" value="2"/>
</dbReference>
<accession>A0ABP6Z7A2</accession>
<sequence>MTLTETTARPGDQSPQIVGFFPGLGSRSHHRDLDRDHLDANDAVTNDIYRSAATVLGFPATPERLLLRAGDLPPTRLAQQSLIGAGVLVHGLVLRARLIGQARHQGLPAQFVAYTGESFGMLTAAVAAGALSVTDGVRTAAAFTPLLLMAAEGAQPEDDFTERLARYRPGPAGSGLVAEPHHVIGLRGAPEVLEHVLEQARAEFGPDVELHKAYSWRQVNVYVPVPARDAFDRFTGRFPELQVTDLKPPTRFLAHSARMRPARAAFERFLNEEGITLSAPSVPLVPNHGTGLIRTADEVREALGAMVDQVMDSRSTVEMLQQIGPDLVVEFGPGARSLHLLADNHVPFPSTAYTGAAEETAELLEGLELSAILRRELRHRAGPGPLDPVRRLFRATARSAFLDGWVRHTVNQVVADELLTDAHAPLPGTVDHRLLAVLQHTLAYRDVVDLRRGEIVLQARLKRDVFGQIHGVGRPYSELQVSLPDGETELRTTSRVLHPEVVVHLLDAPGHRAGDGHLLGSVLRQEPPAREQVHAVLAAAGLNDDVLHAGGARAGAARRLLLPLALFRTLGRHRPALLAQTDHYLAALGREGWLAALVLAGSADSASALAVTAGADVEAFVAGLGDAQTPLLAPSGTPVRSGRDLRAVTRGILRPEGGNSGPLPVRLNGDCLVISLGHPITPEDVDARPFRGQTLAVTDPHDIARRGTCPDLDDFENRVLRSVTAESRSVLREARQRRVLISSVNTFLAPGESVLGFGDGGSESLTIFLERPGEKDTVVRKILSPALITARWEDDGTGVMLPPFAKARKQAEFLQALPEPVRSRFPRVTHAQERVVPVPEHLREGRPDTFTEMVYEMSYVPGVEVSRYVARETPPPAVVARLYEVIFSTLHRETHTVGRVPAPGSTLETSYFRKIEDRLNLCRRTAPLTFSPDLLDTEHIVINGRRYLNHGPLLRRFRQNAVFRRVLEPRWHALVMGDTNTENIKMAQVEPLRRAARLIADQASPARIAAALHDITAGSIGLMFLDPRAIGFDSDGAVTRDDPMYDNKPWHNSIGHYDEMHHEHFDLVVDAGPGRTPSIDVAFHDDNPYRRSYRVRDVAVTGAPVHPHAPEGMEDHFAAVMTSAHGLDRPGSSYLREDPHWLVRFVFMMGTHFTAMPPFHFSSEPDGSLSDSPQSQRRPVAIYGEGVQWLNWALELLEGTRTQFLGVCPAALPGETGHLADPAAA</sequence>
<reference evidence="6" key="1">
    <citation type="journal article" date="2019" name="Int. J. Syst. Evol. Microbiol.">
        <title>The Global Catalogue of Microorganisms (GCM) 10K type strain sequencing project: providing services to taxonomists for standard genome sequencing and annotation.</title>
        <authorList>
            <consortium name="The Broad Institute Genomics Platform"/>
            <consortium name="The Broad Institute Genome Sequencing Center for Infectious Disease"/>
            <person name="Wu L."/>
            <person name="Ma J."/>
        </authorList>
    </citation>
    <scope>NUCLEOTIDE SEQUENCE [LARGE SCALE GENOMIC DNA]</scope>
    <source>
        <strain evidence="6">JCM 16902</strain>
    </source>
</reference>
<comment type="catalytic activity">
    <reaction evidence="4">
        <text>holo-[ACP] + malonyl-CoA = malonyl-[ACP] + CoA</text>
        <dbReference type="Rhea" id="RHEA:41792"/>
        <dbReference type="Rhea" id="RHEA-COMP:9623"/>
        <dbReference type="Rhea" id="RHEA-COMP:9685"/>
        <dbReference type="ChEBI" id="CHEBI:57287"/>
        <dbReference type="ChEBI" id="CHEBI:57384"/>
        <dbReference type="ChEBI" id="CHEBI:64479"/>
        <dbReference type="ChEBI" id="CHEBI:78449"/>
        <dbReference type="EC" id="2.3.1.39"/>
    </reaction>
</comment>
<evidence type="ECO:0000256" key="4">
    <source>
        <dbReference type="ARBA" id="ARBA00048462"/>
    </source>
</evidence>
<keyword evidence="2" id="KW-0808">Transferase</keyword>
<dbReference type="EMBL" id="BAAAZO010000002">
    <property type="protein sequence ID" value="GAA3600113.1"/>
    <property type="molecule type" value="Genomic_DNA"/>
</dbReference>
<comment type="caution">
    <text evidence="5">The sequence shown here is derived from an EMBL/GenBank/DDBJ whole genome shotgun (WGS) entry which is preliminary data.</text>
</comment>
<dbReference type="PANTHER" id="PTHR42681">
    <property type="entry name" value="MALONYL-COA-ACYL CARRIER PROTEIN TRANSACYLASE, MITOCHONDRIAL"/>
    <property type="match status" value="1"/>
</dbReference>